<feature type="compositionally biased region" description="Low complexity" evidence="1">
    <location>
        <begin position="522"/>
        <end position="532"/>
    </location>
</feature>
<feature type="compositionally biased region" description="Polar residues" evidence="1">
    <location>
        <begin position="38"/>
        <end position="60"/>
    </location>
</feature>
<evidence type="ECO:0000259" key="2">
    <source>
        <dbReference type="Pfam" id="PF13926"/>
    </source>
</evidence>
<accession>A0AA38R8P5</accession>
<organism evidence="3 4">
    <name type="scientific">Coniochaeta hoffmannii</name>
    <dbReference type="NCBI Taxonomy" id="91930"/>
    <lineage>
        <taxon>Eukaryota</taxon>
        <taxon>Fungi</taxon>
        <taxon>Dikarya</taxon>
        <taxon>Ascomycota</taxon>
        <taxon>Pezizomycotina</taxon>
        <taxon>Sordariomycetes</taxon>
        <taxon>Sordariomycetidae</taxon>
        <taxon>Coniochaetales</taxon>
        <taxon>Coniochaetaceae</taxon>
        <taxon>Coniochaeta</taxon>
    </lineage>
</organism>
<feature type="compositionally biased region" description="Low complexity" evidence="1">
    <location>
        <begin position="249"/>
        <end position="264"/>
    </location>
</feature>
<evidence type="ECO:0000313" key="3">
    <source>
        <dbReference type="EMBL" id="KAJ9130810.1"/>
    </source>
</evidence>
<feature type="region of interest" description="Disordered" evidence="1">
    <location>
        <begin position="1"/>
        <end position="361"/>
    </location>
</feature>
<dbReference type="EMBL" id="JANBVN010000254">
    <property type="protein sequence ID" value="KAJ9130810.1"/>
    <property type="molecule type" value="Genomic_DNA"/>
</dbReference>
<proteinExistence type="predicted"/>
<reference evidence="3" key="1">
    <citation type="submission" date="2022-07" db="EMBL/GenBank/DDBJ databases">
        <title>Fungi with potential for degradation of polypropylene.</title>
        <authorList>
            <person name="Gostincar C."/>
        </authorList>
    </citation>
    <scope>NUCLEOTIDE SEQUENCE</scope>
    <source>
        <strain evidence="3">EXF-13287</strain>
    </source>
</reference>
<dbReference type="PANTHER" id="PTHR14689:SF0">
    <property type="entry name" value="COILED-COIL DOMAIN-CONTAINING PROTEIN 82"/>
    <property type="match status" value="1"/>
</dbReference>
<protein>
    <recommendedName>
        <fullName evidence="2">DUF4211 domain-containing protein</fullName>
    </recommendedName>
</protein>
<comment type="caution">
    <text evidence="3">The sequence shown here is derived from an EMBL/GenBank/DDBJ whole genome shotgun (WGS) entry which is preliminary data.</text>
</comment>
<dbReference type="Proteomes" id="UP001174691">
    <property type="component" value="Unassembled WGS sequence"/>
</dbReference>
<feature type="region of interest" description="Disordered" evidence="1">
    <location>
        <begin position="513"/>
        <end position="564"/>
    </location>
</feature>
<feature type="compositionally biased region" description="Acidic residues" evidence="1">
    <location>
        <begin position="292"/>
        <end position="303"/>
    </location>
</feature>
<dbReference type="InterPro" id="IPR025451">
    <property type="entry name" value="DUF4211"/>
</dbReference>
<feature type="compositionally biased region" description="Basic and acidic residues" evidence="1">
    <location>
        <begin position="304"/>
        <end position="317"/>
    </location>
</feature>
<dbReference type="AlphaFoldDB" id="A0AA38R8P5"/>
<feature type="domain" description="DUF4211" evidence="2">
    <location>
        <begin position="366"/>
        <end position="505"/>
    </location>
</feature>
<dbReference type="Pfam" id="PF13926">
    <property type="entry name" value="DUF4211"/>
    <property type="match status" value="1"/>
</dbReference>
<feature type="compositionally biased region" description="Acidic residues" evidence="1">
    <location>
        <begin position="195"/>
        <end position="204"/>
    </location>
</feature>
<evidence type="ECO:0000256" key="1">
    <source>
        <dbReference type="SAM" id="MobiDB-lite"/>
    </source>
</evidence>
<evidence type="ECO:0000313" key="4">
    <source>
        <dbReference type="Proteomes" id="UP001174691"/>
    </source>
</evidence>
<feature type="compositionally biased region" description="Low complexity" evidence="1">
    <location>
        <begin position="67"/>
        <end position="77"/>
    </location>
</feature>
<keyword evidence="4" id="KW-1185">Reference proteome</keyword>
<gene>
    <name evidence="3" type="ORF">NKR19_g9744</name>
</gene>
<name>A0AA38R8P5_9PEZI</name>
<dbReference type="GO" id="GO:0005634">
    <property type="term" value="C:nucleus"/>
    <property type="evidence" value="ECO:0007669"/>
    <property type="project" value="TreeGrafter"/>
</dbReference>
<feature type="compositionally biased region" description="Basic and acidic residues" evidence="1">
    <location>
        <begin position="536"/>
        <end position="545"/>
    </location>
</feature>
<dbReference type="PANTHER" id="PTHR14689">
    <property type="entry name" value="PHORBOL-ESTER_DAG-TYPE DOMAIN-CONTAINING PROTEIN"/>
    <property type="match status" value="1"/>
</dbReference>
<sequence>MAKKKKQQTIEATLGHPVLRPKTPKGPASEGSSDRTIPRQNKVQSWLDTVKAGSSHSSTKARPPALPSSSFMPPSSSGKRVRRVDSSSSAAEASSFDDDDATPKRGTPGKLGSVKRQTRLALGNPGAGSSPRSAIVVNNDEDSSDDLAIATPHGKLQLRTKEKAAADESDDSDDVPIVTPKFSARGRRRRAVAGDSDEDEDQDQDLPPVSKIASKRAKRARSEDEDEDDVVVQSTKRRRLIRKSSPVETSATDRASSPPAASSPTKRKSKFRSEKDKRRELLRRRRAGENITMEDLETSEEEETHALYDTDSDHVALEEFEDDEEGVLQPEPVSVSKKKGKKDKYLRTEGSPEPGDYEEGEEDMKDFIEEDDDGALGVPGELVEIPLEFTRHSRKPLKEHFRDVIEWLVRFKFEPNFEEKHNELYMIGWKRLDDEVAALASSKFASSAWKPEFRRALNARPKFVSVELPKGDLDRLFGTCEACGRSGHPATWTVSFQGAPYYRKNKTDPRFLEDVESDEDSSSSSSSASSSGSDEDTAKPPKTDRDEEGNELPPESRQWSVGSVCQSNAETAHTLIHWKHNLLEWVSDRLENDGHMTPTQIAARTKMKRKKRNKAVDAIIAQWDGQRVIESLYRDFEGVLEEARNKSTTGRGGRRWGR</sequence>